<reference evidence="3 4" key="1">
    <citation type="submission" date="2023-07" db="EMBL/GenBank/DDBJ databases">
        <title>Sequencing the genomes of 1000 actinobacteria strains.</title>
        <authorList>
            <person name="Klenk H.-P."/>
        </authorList>
    </citation>
    <scope>NUCLEOTIDE SEQUENCE [LARGE SCALE GENOMIC DNA]</scope>
    <source>
        <strain evidence="3 4">GD13</strain>
    </source>
</reference>
<dbReference type="SUPFAM" id="SSF51735">
    <property type="entry name" value="NAD(P)-binding Rossmann-fold domains"/>
    <property type="match status" value="1"/>
</dbReference>
<proteinExistence type="inferred from homology"/>
<evidence type="ECO:0000313" key="4">
    <source>
        <dbReference type="Proteomes" id="UP001240447"/>
    </source>
</evidence>
<comment type="similarity">
    <text evidence="1">Belongs to the short-chain dehydrogenases/reductases (SDR) family.</text>
</comment>
<dbReference type="PRINTS" id="PR00081">
    <property type="entry name" value="GDHRDH"/>
</dbReference>
<keyword evidence="2 3" id="KW-0560">Oxidoreductase</keyword>
<dbReference type="PANTHER" id="PTHR42760">
    <property type="entry name" value="SHORT-CHAIN DEHYDROGENASES/REDUCTASES FAMILY MEMBER"/>
    <property type="match status" value="1"/>
</dbReference>
<evidence type="ECO:0000313" key="3">
    <source>
        <dbReference type="EMBL" id="MDP9823926.1"/>
    </source>
</evidence>
<gene>
    <name evidence="3" type="ORF">J2S59_003735</name>
</gene>
<protein>
    <submittedName>
        <fullName evidence="3">Meso-butanediol dehydrogenase/(S,S)-butanediol dehydrogenase/diacetyl reductase</fullName>
        <ecNumber evidence="3">1.1.1.-</ecNumber>
        <ecNumber evidence="3">1.1.1.304</ecNumber>
        <ecNumber evidence="3">1.1.1.76</ecNumber>
    </submittedName>
</protein>
<comment type="caution">
    <text evidence="3">The sequence shown here is derived from an EMBL/GenBank/DDBJ whole genome shotgun (WGS) entry which is preliminary data.</text>
</comment>
<dbReference type="EC" id="1.1.1.304" evidence="3"/>
<dbReference type="GO" id="GO:0052588">
    <property type="term" value="F:diacetyl reductase ((S)-acetoin forming) (NAD+) activity"/>
    <property type="evidence" value="ECO:0007669"/>
    <property type="project" value="UniProtKB-EC"/>
</dbReference>
<keyword evidence="4" id="KW-1185">Reference proteome</keyword>
<dbReference type="EC" id="1.1.1.76" evidence="3"/>
<evidence type="ECO:0000256" key="2">
    <source>
        <dbReference type="ARBA" id="ARBA00023002"/>
    </source>
</evidence>
<dbReference type="Proteomes" id="UP001240447">
    <property type="component" value="Unassembled WGS sequence"/>
</dbReference>
<dbReference type="EMBL" id="JAUSQM010000001">
    <property type="protein sequence ID" value="MDP9823926.1"/>
    <property type="molecule type" value="Genomic_DNA"/>
</dbReference>
<dbReference type="GO" id="GO:0047512">
    <property type="term" value="F:(S,S)-butanediol dehydrogenase activity"/>
    <property type="evidence" value="ECO:0007669"/>
    <property type="project" value="UniProtKB-EC"/>
</dbReference>
<dbReference type="InterPro" id="IPR002347">
    <property type="entry name" value="SDR_fam"/>
</dbReference>
<organism evidence="3 4">
    <name type="scientific">Nocardioides massiliensis</name>
    <dbReference type="NCBI Taxonomy" id="1325935"/>
    <lineage>
        <taxon>Bacteria</taxon>
        <taxon>Bacillati</taxon>
        <taxon>Actinomycetota</taxon>
        <taxon>Actinomycetes</taxon>
        <taxon>Propionibacteriales</taxon>
        <taxon>Nocardioidaceae</taxon>
        <taxon>Nocardioides</taxon>
    </lineage>
</organism>
<dbReference type="PANTHER" id="PTHR42760:SF133">
    <property type="entry name" value="3-OXOACYL-[ACYL-CARRIER-PROTEIN] REDUCTASE"/>
    <property type="match status" value="1"/>
</dbReference>
<evidence type="ECO:0000256" key="1">
    <source>
        <dbReference type="ARBA" id="ARBA00006484"/>
    </source>
</evidence>
<dbReference type="CDD" id="cd05233">
    <property type="entry name" value="SDR_c"/>
    <property type="match status" value="1"/>
</dbReference>
<sequence length="244" mass="24917">MTGTAPAPARFADARVVVTGAAGGVGATLVEAFRREGARVVGTDVAPGDGLHQVDLRDAGAVLAFADAAVAELGGVDVLCNVAGVQRFARVGDITADALRLHLDVNVVAPVLLTQALTPALAESRGNVVTIASISAVLAQPYNSPYCASKAAVLMAMRSLAIELAAHRVRVNCVSPGGIETPMPHTSAAELPADIDWNLLMRSQSAFPGFMPPGDVVESVLFLASSAAASITGSNLVVDRGVVW</sequence>
<dbReference type="Gene3D" id="3.40.50.720">
    <property type="entry name" value="NAD(P)-binding Rossmann-like Domain"/>
    <property type="match status" value="1"/>
</dbReference>
<name>A0ABT9NU27_9ACTN</name>
<dbReference type="RefSeq" id="WP_068121311.1">
    <property type="nucleotide sequence ID" value="NZ_CCXJ01000357.1"/>
</dbReference>
<dbReference type="PRINTS" id="PR00080">
    <property type="entry name" value="SDRFAMILY"/>
</dbReference>
<accession>A0ABT9NU27</accession>
<dbReference type="InterPro" id="IPR036291">
    <property type="entry name" value="NAD(P)-bd_dom_sf"/>
</dbReference>
<dbReference type="EC" id="1.1.1.-" evidence="3"/>
<dbReference type="Pfam" id="PF13561">
    <property type="entry name" value="adh_short_C2"/>
    <property type="match status" value="1"/>
</dbReference>